<dbReference type="PANTHER" id="PTHR11500:SF0">
    <property type="entry name" value="BETA-CASEIN"/>
    <property type="match status" value="1"/>
</dbReference>
<dbReference type="STRING" id="9365.ENSEEUP00000004718"/>
<evidence type="ECO:0000256" key="2">
    <source>
        <dbReference type="ARBA" id="ARBA00022729"/>
    </source>
</evidence>
<keyword evidence="2 4" id="KW-0732">Signal</keyword>
<reference evidence="6" key="1">
    <citation type="submission" date="2025-08" db="UniProtKB">
        <authorList>
            <consortium name="RefSeq"/>
        </authorList>
    </citation>
    <scope>IDENTIFICATION</scope>
</reference>
<name>A0A1S2ZRX7_ERIEU</name>
<keyword evidence="3" id="KW-0494">Milk protein</keyword>
<proteinExistence type="predicted"/>
<dbReference type="GeneID" id="103113940"/>
<evidence type="ECO:0000256" key="4">
    <source>
        <dbReference type="SAM" id="SignalP"/>
    </source>
</evidence>
<dbReference type="PROSITE" id="PS00306">
    <property type="entry name" value="CASEIN_ALPHA_BETA"/>
    <property type="match status" value="1"/>
</dbReference>
<evidence type="ECO:0000313" key="6">
    <source>
        <dbReference type="RefSeq" id="XP_007523615.2"/>
    </source>
</evidence>
<dbReference type="Proteomes" id="UP001652624">
    <property type="component" value="Chromosome 3"/>
</dbReference>
<feature type="chain" id="PRO_5047000342" evidence="4">
    <location>
        <begin position="16"/>
        <end position="207"/>
    </location>
</feature>
<evidence type="ECO:0000256" key="1">
    <source>
        <dbReference type="ARBA" id="ARBA00022553"/>
    </source>
</evidence>
<dbReference type="PANTHER" id="PTHR11500">
    <property type="entry name" value="BETA CASEIN"/>
    <property type="match status" value="1"/>
</dbReference>
<dbReference type="RefSeq" id="XP_007523615.2">
    <property type="nucleotide sequence ID" value="XM_007523553.2"/>
</dbReference>
<dbReference type="eggNOG" id="ENOG502RU0R">
    <property type="taxonomic scope" value="Eukaryota"/>
</dbReference>
<sequence length="207" mass="23388">MKVLILACLVALALAREKEEINVIGLEATANINQAKVERLTPEAQQQEDIQQDKINPFYQIPFFPEAQFSPYVVLLNAQPLAQPCALTPETMEADKAKETISPKHTEVPFIKSPFVNTEEHQYLTVNNLENPNHPAVLQHLKQLPPQNNLMVFPFPQPLQLKAQPVVQQAVPYVQREMPFQAFPHSQKLVLSASHQPRHVPLSLVMV</sequence>
<dbReference type="FunCoup" id="A0A1S2ZRX7">
    <property type="interactions" value="31"/>
</dbReference>
<dbReference type="InParanoid" id="A0A1S2ZRX7"/>
<dbReference type="InterPro" id="IPR016345">
    <property type="entry name" value="Casein_beta"/>
</dbReference>
<organism evidence="5 6">
    <name type="scientific">Erinaceus europaeus</name>
    <name type="common">Western European hedgehog</name>
    <dbReference type="NCBI Taxonomy" id="9365"/>
    <lineage>
        <taxon>Eukaryota</taxon>
        <taxon>Metazoa</taxon>
        <taxon>Chordata</taxon>
        <taxon>Craniata</taxon>
        <taxon>Vertebrata</taxon>
        <taxon>Euteleostomi</taxon>
        <taxon>Mammalia</taxon>
        <taxon>Eutheria</taxon>
        <taxon>Laurasiatheria</taxon>
        <taxon>Eulipotyphla</taxon>
        <taxon>Erinaceidae</taxon>
        <taxon>Erinaceinae</taxon>
        <taxon>Erinaceus</taxon>
    </lineage>
</organism>
<evidence type="ECO:0000313" key="5">
    <source>
        <dbReference type="Proteomes" id="UP001652624"/>
    </source>
</evidence>
<dbReference type="GO" id="GO:0005615">
    <property type="term" value="C:extracellular space"/>
    <property type="evidence" value="ECO:0007669"/>
    <property type="project" value="TreeGrafter"/>
</dbReference>
<dbReference type="AlphaFoldDB" id="A0A1S2ZRX7"/>
<dbReference type="OrthoDB" id="9838331at2759"/>
<protein>
    <submittedName>
        <fullName evidence="6">Beta-casein</fullName>
    </submittedName>
</protein>
<keyword evidence="1" id="KW-0597">Phosphoprotein</keyword>
<gene>
    <name evidence="6" type="primary">CSN2</name>
</gene>
<keyword evidence="5" id="KW-1185">Reference proteome</keyword>
<dbReference type="InterPro" id="IPR031305">
    <property type="entry name" value="Casein_CS"/>
</dbReference>
<accession>A0A1S2ZRX7</accession>
<feature type="signal peptide" evidence="4">
    <location>
        <begin position="1"/>
        <end position="15"/>
    </location>
</feature>
<evidence type="ECO:0000256" key="3">
    <source>
        <dbReference type="ARBA" id="ARBA00022743"/>
    </source>
</evidence>
<dbReference type="CTD" id="1447"/>